<protein>
    <submittedName>
        <fullName evidence="1">DUF2218 domain-containing protein</fullName>
    </submittedName>
</protein>
<dbReference type="Proteomes" id="UP001202922">
    <property type="component" value="Unassembled WGS sequence"/>
</dbReference>
<dbReference type="Pfam" id="PF09981">
    <property type="entry name" value="DUF2218"/>
    <property type="match status" value="1"/>
</dbReference>
<dbReference type="EMBL" id="JAKZBV010000001">
    <property type="protein sequence ID" value="MCH6471561.1"/>
    <property type="molecule type" value="Genomic_DNA"/>
</dbReference>
<evidence type="ECO:0000313" key="1">
    <source>
        <dbReference type="EMBL" id="MCH6471561.1"/>
    </source>
</evidence>
<organism evidence="1 2">
    <name type="scientific">Sinomonas terrae</name>
    <dbReference type="NCBI Taxonomy" id="2908838"/>
    <lineage>
        <taxon>Bacteria</taxon>
        <taxon>Bacillati</taxon>
        <taxon>Actinomycetota</taxon>
        <taxon>Actinomycetes</taxon>
        <taxon>Micrococcales</taxon>
        <taxon>Micrococcaceae</taxon>
        <taxon>Sinomonas</taxon>
    </lineage>
</organism>
<accession>A0ABS9U4E4</accession>
<sequence>MPTSEARIATDRASRYLVQLCSHLGLMGRLQHRPLLHHGGGMPPEVQQVDYTDTSGTVRLLGGTWALEATGDALMLRVDADDDVTLERLQAGIATRLEKIGRRDGLSVV</sequence>
<dbReference type="RefSeq" id="WP_241055428.1">
    <property type="nucleotide sequence ID" value="NZ_JAKZBV010000001.1"/>
</dbReference>
<gene>
    <name evidence="1" type="ORF">L0M17_16520</name>
</gene>
<keyword evidence="2" id="KW-1185">Reference proteome</keyword>
<proteinExistence type="predicted"/>
<reference evidence="1 2" key="1">
    <citation type="submission" date="2022-03" db="EMBL/GenBank/DDBJ databases">
        <title>Sinomonas sp. isolated from a soil.</title>
        <authorList>
            <person name="Han J."/>
            <person name="Kim D.-U."/>
        </authorList>
    </citation>
    <scope>NUCLEOTIDE SEQUENCE [LARGE SCALE GENOMIC DNA]</scope>
    <source>
        <strain evidence="1 2">5-5</strain>
    </source>
</reference>
<dbReference type="InterPro" id="IPR014543">
    <property type="entry name" value="UCP028291"/>
</dbReference>
<dbReference type="Gene3D" id="3.30.310.50">
    <property type="entry name" value="Alpha-D-phosphohexomutase, C-terminal domain"/>
    <property type="match status" value="1"/>
</dbReference>
<evidence type="ECO:0000313" key="2">
    <source>
        <dbReference type="Proteomes" id="UP001202922"/>
    </source>
</evidence>
<comment type="caution">
    <text evidence="1">The sequence shown here is derived from an EMBL/GenBank/DDBJ whole genome shotgun (WGS) entry which is preliminary data.</text>
</comment>
<name>A0ABS9U4E4_9MICC</name>